<feature type="domain" description="SnoaL-like" evidence="1">
    <location>
        <begin position="9"/>
        <end position="109"/>
    </location>
</feature>
<sequence>MESAERIISQFYHSFQNKDHQGMHACYHPDLSFSDPVFQNLDYKKTCAMWHMLIERGKDLKLQYDNVQNHGDKITCNWEAFYTFSSTGNKVHNLITGTFILEENKIIRHIDHFNFWKWSSMALGTTGTLLGWTSFVRSKVRKTALNSLEKFIKNHPVYQ</sequence>
<gene>
    <name evidence="2" type="ORF">QQ008_02145</name>
</gene>
<keyword evidence="3" id="KW-1185">Reference proteome</keyword>
<evidence type="ECO:0000313" key="2">
    <source>
        <dbReference type="EMBL" id="MDN5200134.1"/>
    </source>
</evidence>
<dbReference type="EMBL" id="JAUJEA010000001">
    <property type="protein sequence ID" value="MDN5200134.1"/>
    <property type="molecule type" value="Genomic_DNA"/>
</dbReference>
<dbReference type="InterPro" id="IPR037401">
    <property type="entry name" value="SnoaL-like"/>
</dbReference>
<dbReference type="InterPro" id="IPR032710">
    <property type="entry name" value="NTF2-like_dom_sf"/>
</dbReference>
<accession>A0ABT8KHF5</accession>
<dbReference type="Pfam" id="PF12680">
    <property type="entry name" value="SnoaL_2"/>
    <property type="match status" value="1"/>
</dbReference>
<name>A0ABT8KHF5_9BACT</name>
<comment type="caution">
    <text evidence="2">The sequence shown here is derived from an EMBL/GenBank/DDBJ whole genome shotgun (WGS) entry which is preliminary data.</text>
</comment>
<dbReference type="RefSeq" id="WP_346750160.1">
    <property type="nucleotide sequence ID" value="NZ_JAUJEA010000001.1"/>
</dbReference>
<evidence type="ECO:0000259" key="1">
    <source>
        <dbReference type="Pfam" id="PF12680"/>
    </source>
</evidence>
<dbReference type="Gene3D" id="3.10.450.50">
    <property type="match status" value="1"/>
</dbReference>
<organism evidence="2 3">
    <name type="scientific">Splendidivirga corallicola</name>
    <dbReference type="NCBI Taxonomy" id="3051826"/>
    <lineage>
        <taxon>Bacteria</taxon>
        <taxon>Pseudomonadati</taxon>
        <taxon>Bacteroidota</taxon>
        <taxon>Cytophagia</taxon>
        <taxon>Cytophagales</taxon>
        <taxon>Splendidivirgaceae</taxon>
        <taxon>Splendidivirga</taxon>
    </lineage>
</organism>
<protein>
    <submittedName>
        <fullName evidence="2">Nuclear transport factor 2 family protein</fullName>
    </submittedName>
</protein>
<dbReference type="Proteomes" id="UP001172082">
    <property type="component" value="Unassembled WGS sequence"/>
</dbReference>
<evidence type="ECO:0000313" key="3">
    <source>
        <dbReference type="Proteomes" id="UP001172082"/>
    </source>
</evidence>
<reference evidence="2" key="1">
    <citation type="submission" date="2023-06" db="EMBL/GenBank/DDBJ databases">
        <title>Genomic of Parafulvivirga corallium.</title>
        <authorList>
            <person name="Wang G."/>
        </authorList>
    </citation>
    <scope>NUCLEOTIDE SEQUENCE</scope>
    <source>
        <strain evidence="2">BMA10</strain>
    </source>
</reference>
<dbReference type="SUPFAM" id="SSF54427">
    <property type="entry name" value="NTF2-like"/>
    <property type="match status" value="1"/>
</dbReference>
<proteinExistence type="predicted"/>